<evidence type="ECO:0000259" key="4">
    <source>
        <dbReference type="Pfam" id="PF26337"/>
    </source>
</evidence>
<dbReference type="Pfam" id="PF26337">
    <property type="entry name" value="Gtf3_C"/>
    <property type="match status" value="1"/>
</dbReference>
<keyword evidence="2" id="KW-0472">Membrane</keyword>
<evidence type="ECO:0000256" key="1">
    <source>
        <dbReference type="ARBA" id="ARBA00022679"/>
    </source>
</evidence>
<keyword evidence="6" id="KW-1185">Reference proteome</keyword>
<evidence type="ECO:0000313" key="5">
    <source>
        <dbReference type="EMBL" id="OBR36619.1"/>
    </source>
</evidence>
<name>A0A1B7Z1N5_9FLAO</name>
<comment type="caution">
    <text evidence="5">The sequence shown here is derived from an EMBL/GenBank/DDBJ whole genome shotgun (WGS) entry which is preliminary data.</text>
</comment>
<dbReference type="InterPro" id="IPR058591">
    <property type="entry name" value="Gtf3_N"/>
</dbReference>
<evidence type="ECO:0000256" key="2">
    <source>
        <dbReference type="SAM" id="Phobius"/>
    </source>
</evidence>
<proteinExistence type="predicted"/>
<feature type="domain" description="Glucosyltransferase 3-like C-terminal" evidence="4">
    <location>
        <begin position="171"/>
        <end position="339"/>
    </location>
</feature>
<dbReference type="RefSeq" id="WP_068486281.1">
    <property type="nucleotide sequence ID" value="NZ_CP018760.1"/>
</dbReference>
<gene>
    <name evidence="5" type="ORF">A9200_09355</name>
</gene>
<dbReference type="InterPro" id="IPR058592">
    <property type="entry name" value="Gtf3_C"/>
</dbReference>
<sequence>MNSKNLYFISRNYKFSKNAASKPKMDCETVLEKNGFKNLGFKQSNHSSSAIGAIISFFGITKGLFLLPRKSVFCMQYPLSKFFGYITTIVSLKKCTLIIIIHDVKYLMGKSKDLKGEIAKFNKADFIIVHNESMKKWFQKNGCTAQLVSLELFDYIHGSVKHAAINTPYDVVFAGGLGKEKSEFLYSMDNLTPSNYKLKLYGNGFNAADVEQTNSILDYQGVFSPDEVIDEIQGSFGLIWNGNALNECSGDFGKYLLYNNPHKTSLYLLCGLPVIVWKKAAIAKFVEKKQIGITLNSLNELDTVLANLDPKEYATLISNVEKVKTKVASGYYLSQAINKVVELI</sequence>
<dbReference type="Pfam" id="PF26334">
    <property type="entry name" value="Gtf3_N"/>
    <property type="match status" value="1"/>
</dbReference>
<protein>
    <submittedName>
        <fullName evidence="5">Beta-1,6-galactofuranosyltransferase</fullName>
    </submittedName>
</protein>
<feature type="transmembrane region" description="Helical" evidence="2">
    <location>
        <begin position="47"/>
        <end position="67"/>
    </location>
</feature>
<evidence type="ECO:0000259" key="3">
    <source>
        <dbReference type="Pfam" id="PF26334"/>
    </source>
</evidence>
<dbReference type="OrthoDB" id="9790931at2"/>
<dbReference type="PIRSF" id="PIRSF007023">
    <property type="entry name" value="UDP-Galf_transf"/>
    <property type="match status" value="1"/>
</dbReference>
<keyword evidence="1 5" id="KW-0808">Transferase</keyword>
<feature type="domain" description="Glucosyltransferase 3-like N-terminal" evidence="3">
    <location>
        <begin position="7"/>
        <end position="152"/>
    </location>
</feature>
<dbReference type="Proteomes" id="UP000092164">
    <property type="component" value="Unassembled WGS sequence"/>
</dbReference>
<dbReference type="GO" id="GO:0016740">
    <property type="term" value="F:transferase activity"/>
    <property type="evidence" value="ECO:0007669"/>
    <property type="project" value="UniProtKB-KW"/>
</dbReference>
<evidence type="ECO:0000313" key="6">
    <source>
        <dbReference type="Proteomes" id="UP000092164"/>
    </source>
</evidence>
<reference evidence="6" key="1">
    <citation type="submission" date="2016-06" db="EMBL/GenBank/DDBJ databases">
        <authorList>
            <person name="Zhan P."/>
        </authorList>
    </citation>
    <scope>NUCLEOTIDE SEQUENCE [LARGE SCALE GENOMIC DNA]</scope>
    <source>
        <strain evidence="6">T28</strain>
    </source>
</reference>
<accession>A0A1B7Z1N5</accession>
<organism evidence="5 6">
    <name type="scientific">Maribacter hydrothermalis</name>
    <dbReference type="NCBI Taxonomy" id="1836467"/>
    <lineage>
        <taxon>Bacteria</taxon>
        <taxon>Pseudomonadati</taxon>
        <taxon>Bacteroidota</taxon>
        <taxon>Flavobacteriia</taxon>
        <taxon>Flavobacteriales</taxon>
        <taxon>Flavobacteriaceae</taxon>
        <taxon>Maribacter</taxon>
    </lineage>
</organism>
<keyword evidence="2" id="KW-0812">Transmembrane</keyword>
<dbReference type="KEGG" id="mart:BTR34_13465"/>
<dbReference type="Gene3D" id="3.40.50.2000">
    <property type="entry name" value="Glycogen Phosphorylase B"/>
    <property type="match status" value="2"/>
</dbReference>
<dbReference type="EMBL" id="LZFP01000045">
    <property type="protein sequence ID" value="OBR36619.1"/>
    <property type="molecule type" value="Genomic_DNA"/>
</dbReference>
<dbReference type="AlphaFoldDB" id="A0A1B7Z1N5"/>
<dbReference type="STRING" id="1836467.BTR34_13465"/>
<feature type="transmembrane region" description="Helical" evidence="2">
    <location>
        <begin position="82"/>
        <end position="102"/>
    </location>
</feature>
<keyword evidence="2" id="KW-1133">Transmembrane helix</keyword>